<dbReference type="GeneID" id="19174648"/>
<gene>
    <name evidence="2" type="ORF">A1O7_00031</name>
</gene>
<feature type="region of interest" description="Disordered" evidence="1">
    <location>
        <begin position="153"/>
        <end position="206"/>
    </location>
</feature>
<keyword evidence="3" id="KW-1185">Reference proteome</keyword>
<proteinExistence type="predicted"/>
<organism evidence="2 3">
    <name type="scientific">Cladophialophora yegresii CBS 114405</name>
    <dbReference type="NCBI Taxonomy" id="1182544"/>
    <lineage>
        <taxon>Eukaryota</taxon>
        <taxon>Fungi</taxon>
        <taxon>Dikarya</taxon>
        <taxon>Ascomycota</taxon>
        <taxon>Pezizomycotina</taxon>
        <taxon>Eurotiomycetes</taxon>
        <taxon>Chaetothyriomycetidae</taxon>
        <taxon>Chaetothyriales</taxon>
        <taxon>Herpotrichiellaceae</taxon>
        <taxon>Cladophialophora</taxon>
    </lineage>
</organism>
<evidence type="ECO:0000256" key="1">
    <source>
        <dbReference type="SAM" id="MobiDB-lite"/>
    </source>
</evidence>
<dbReference type="OrthoDB" id="4161826at2759"/>
<name>W9WGI5_9EURO</name>
<feature type="compositionally biased region" description="Polar residues" evidence="1">
    <location>
        <begin position="162"/>
        <end position="181"/>
    </location>
</feature>
<dbReference type="HOGENOM" id="CLU_1245239_0_0_1"/>
<evidence type="ECO:0000313" key="2">
    <source>
        <dbReference type="EMBL" id="EXJ63696.1"/>
    </source>
</evidence>
<evidence type="ECO:0000313" key="3">
    <source>
        <dbReference type="Proteomes" id="UP000019473"/>
    </source>
</evidence>
<comment type="caution">
    <text evidence="2">The sequence shown here is derived from an EMBL/GenBank/DDBJ whole genome shotgun (WGS) entry which is preliminary data.</text>
</comment>
<dbReference type="Proteomes" id="UP000019473">
    <property type="component" value="Unassembled WGS sequence"/>
</dbReference>
<feature type="compositionally biased region" description="Basic and acidic residues" evidence="1">
    <location>
        <begin position="34"/>
        <end position="47"/>
    </location>
</feature>
<sequence>MGIAPGKPIDGNMYDTRIRDFFSPSRNPPTRQTRRTDRVKSSADPSRRFASRPTPFPDVTATTIHLPQYPTGSQEVSYIEWDDDDGRRGKSAFERIKKSFTDLRAAERYITEVGHRTQAAGTPPGSPTFAVVSGIDRAPVAILEPGAIKSQTPLKLRKKASTRNISTSARRSDTTDATPPSTCKRKRTNTTSSQRSWGLQKKSKDATVGQFVWDLIGARKEH</sequence>
<dbReference type="RefSeq" id="XP_007752263.1">
    <property type="nucleotide sequence ID" value="XM_007754073.1"/>
</dbReference>
<reference evidence="2 3" key="1">
    <citation type="submission" date="2013-03" db="EMBL/GenBank/DDBJ databases">
        <title>The Genome Sequence of Cladophialophora yegresii CBS 114405.</title>
        <authorList>
            <consortium name="The Broad Institute Genomics Platform"/>
            <person name="Cuomo C."/>
            <person name="de Hoog S."/>
            <person name="Gorbushina A."/>
            <person name="Walker B."/>
            <person name="Young S.K."/>
            <person name="Zeng Q."/>
            <person name="Gargeya S."/>
            <person name="Fitzgerald M."/>
            <person name="Haas B."/>
            <person name="Abouelleil A."/>
            <person name="Allen A.W."/>
            <person name="Alvarado L."/>
            <person name="Arachchi H.M."/>
            <person name="Berlin A.M."/>
            <person name="Chapman S.B."/>
            <person name="Gainer-Dewar J."/>
            <person name="Goldberg J."/>
            <person name="Griggs A."/>
            <person name="Gujja S."/>
            <person name="Hansen M."/>
            <person name="Howarth C."/>
            <person name="Imamovic A."/>
            <person name="Ireland A."/>
            <person name="Larimer J."/>
            <person name="McCowan C."/>
            <person name="Murphy C."/>
            <person name="Pearson M."/>
            <person name="Poon T.W."/>
            <person name="Priest M."/>
            <person name="Roberts A."/>
            <person name="Saif S."/>
            <person name="Shea T."/>
            <person name="Sisk P."/>
            <person name="Sykes S."/>
            <person name="Wortman J."/>
            <person name="Nusbaum C."/>
            <person name="Birren B."/>
        </authorList>
    </citation>
    <scope>NUCLEOTIDE SEQUENCE [LARGE SCALE GENOMIC DNA]</scope>
    <source>
        <strain evidence="2 3">CBS 114405</strain>
    </source>
</reference>
<accession>W9WGI5</accession>
<dbReference type="VEuPathDB" id="FungiDB:A1O7_00031"/>
<feature type="region of interest" description="Disordered" evidence="1">
    <location>
        <begin position="1"/>
        <end position="60"/>
    </location>
</feature>
<dbReference type="EMBL" id="AMGW01000001">
    <property type="protein sequence ID" value="EXJ63696.1"/>
    <property type="molecule type" value="Genomic_DNA"/>
</dbReference>
<dbReference type="AlphaFoldDB" id="W9WGI5"/>
<protein>
    <submittedName>
        <fullName evidence="2">Uncharacterized protein</fullName>
    </submittedName>
</protein>